<reference evidence="2 3" key="1">
    <citation type="submission" date="2016-12" db="EMBL/GenBank/DDBJ databases">
        <title>The genomes of Aspergillus section Nigri reveals drivers in fungal speciation.</title>
        <authorList>
            <consortium name="DOE Joint Genome Institute"/>
            <person name="Vesth T.C."/>
            <person name="Nybo J."/>
            <person name="Theobald S."/>
            <person name="Brandl J."/>
            <person name="Frisvad J.C."/>
            <person name="Nielsen K.F."/>
            <person name="Lyhne E.K."/>
            <person name="Kogle M.E."/>
            <person name="Kuo A."/>
            <person name="Riley R."/>
            <person name="Clum A."/>
            <person name="Nolan M."/>
            <person name="Lipzen A."/>
            <person name="Salamov A."/>
            <person name="Henrissat B."/>
            <person name="Wiebenga A."/>
            <person name="De Vries R.P."/>
            <person name="Grigoriev I.V."/>
            <person name="Mortensen U.H."/>
            <person name="Andersen M.R."/>
            <person name="Baker S.E."/>
        </authorList>
    </citation>
    <scope>NUCLEOTIDE SEQUENCE [LARGE SCALE GENOMIC DNA]</scope>
    <source>
        <strain evidence="2 3">CBS 117.55</strain>
    </source>
</reference>
<accession>A0A317WRQ1</accession>
<dbReference type="AlphaFoldDB" id="A0A317WRQ1"/>
<sequence length="330" mass="35258">MASDSKPEVTEISHMGTASGRPSFGSRVVAHFKRWWWVHLIILIVVILVIVLPVVYVAYPKIAQNLVNKSTLSVSKMVISDPSPTSFILNQTNVIGTNSSFHPTFYSFAAAISLAGGAAFSQVQVPQFRSHNDVNVPIDQRVNVTDQTAFAEFCKAVILSEEFEMNVYGKPNMKEGGLPTEGVTYNKTTTMKGLNKLSGFDLIDLSIDTSTSSGVNGKGTVYLPNPSVISIAVGNLTLNLSVNNTAIGYAYIDDLVIRPGNNTVAMTAAISELTVVGLLGGYPNYVIPVDITGNSSVYDGQELPYIAEALGSLTLTTQLNVTQALGSSSL</sequence>
<dbReference type="InterPro" id="IPR022185">
    <property type="entry name" value="DUF3712"/>
</dbReference>
<dbReference type="InterPro" id="IPR046368">
    <property type="entry name" value="Tag1"/>
</dbReference>
<dbReference type="GeneID" id="37065047"/>
<comment type="caution">
    <text evidence="2">The sequence shown here is derived from an EMBL/GenBank/DDBJ whole genome shotgun (WGS) entry which is preliminary data.</text>
</comment>
<dbReference type="PANTHER" id="PTHR35895">
    <property type="entry name" value="CHROMOSOME 16, WHOLE GENOME SHOTGUN SEQUENCE"/>
    <property type="match status" value="1"/>
</dbReference>
<dbReference type="Proteomes" id="UP000247233">
    <property type="component" value="Unassembled WGS sequence"/>
</dbReference>
<proteinExistence type="predicted"/>
<evidence type="ECO:0000313" key="2">
    <source>
        <dbReference type="EMBL" id="PWY86850.1"/>
    </source>
</evidence>
<name>A0A317WRQ1_9EURO</name>
<dbReference type="PANTHER" id="PTHR35895:SF1">
    <property type="entry name" value="LIPID-BINDING SERUM GLYCOPROTEIN C-TERMINAL DOMAIN-CONTAINING PROTEIN"/>
    <property type="match status" value="1"/>
</dbReference>
<dbReference type="GO" id="GO:0000329">
    <property type="term" value="C:fungal-type vacuole membrane"/>
    <property type="evidence" value="ECO:0007669"/>
    <property type="project" value="InterPro"/>
</dbReference>
<keyword evidence="1" id="KW-0812">Transmembrane</keyword>
<dbReference type="STRING" id="1448321.A0A317WRQ1"/>
<keyword evidence="3" id="KW-1185">Reference proteome</keyword>
<dbReference type="RefSeq" id="XP_025401082.1">
    <property type="nucleotide sequence ID" value="XM_025542810.1"/>
</dbReference>
<dbReference type="Pfam" id="PF12505">
    <property type="entry name" value="DUF3712"/>
    <property type="match status" value="1"/>
</dbReference>
<feature type="transmembrane region" description="Helical" evidence="1">
    <location>
        <begin position="36"/>
        <end position="59"/>
    </location>
</feature>
<dbReference type="VEuPathDB" id="FungiDB:BO70DRAFT_360560"/>
<evidence type="ECO:0000313" key="3">
    <source>
        <dbReference type="Proteomes" id="UP000247233"/>
    </source>
</evidence>
<organism evidence="2 3">
    <name type="scientific">Aspergillus heteromorphus CBS 117.55</name>
    <dbReference type="NCBI Taxonomy" id="1448321"/>
    <lineage>
        <taxon>Eukaryota</taxon>
        <taxon>Fungi</taxon>
        <taxon>Dikarya</taxon>
        <taxon>Ascomycota</taxon>
        <taxon>Pezizomycotina</taxon>
        <taxon>Eurotiomycetes</taxon>
        <taxon>Eurotiomycetidae</taxon>
        <taxon>Eurotiales</taxon>
        <taxon>Aspergillaceae</taxon>
        <taxon>Aspergillus</taxon>
        <taxon>Aspergillus subgen. Circumdati</taxon>
    </lineage>
</organism>
<dbReference type="EMBL" id="MSFL01000007">
    <property type="protein sequence ID" value="PWY86850.1"/>
    <property type="molecule type" value="Genomic_DNA"/>
</dbReference>
<dbReference type="SUPFAM" id="SSF117070">
    <property type="entry name" value="LEA14-like"/>
    <property type="match status" value="1"/>
</dbReference>
<keyword evidence="1" id="KW-1133">Transmembrane helix</keyword>
<protein>
    <submittedName>
        <fullName evidence="2">Uncharacterized protein</fullName>
    </submittedName>
</protein>
<evidence type="ECO:0000256" key="1">
    <source>
        <dbReference type="SAM" id="Phobius"/>
    </source>
</evidence>
<keyword evidence="1" id="KW-0472">Membrane</keyword>
<gene>
    <name evidence="2" type="ORF">BO70DRAFT_360560</name>
</gene>
<dbReference type="OrthoDB" id="10039566at2759"/>